<protein>
    <submittedName>
        <fullName evidence="3">Glutathione S-transferase</fullName>
    </submittedName>
</protein>
<comment type="caution">
    <text evidence="3">The sequence shown here is derived from an EMBL/GenBank/DDBJ whole genome shotgun (WGS) entry which is preliminary data.</text>
</comment>
<dbReference type="PANTHER" id="PTHR43968:SF6">
    <property type="entry name" value="GLUTATHIONE S-TRANSFERASE OMEGA"/>
    <property type="match status" value="1"/>
</dbReference>
<dbReference type="SFLD" id="SFLDS00019">
    <property type="entry name" value="Glutathione_Transferase_(cytos"/>
    <property type="match status" value="1"/>
</dbReference>
<dbReference type="InterPro" id="IPR040079">
    <property type="entry name" value="Glutathione_S-Trfase"/>
</dbReference>
<dbReference type="Gene3D" id="3.40.30.10">
    <property type="entry name" value="Glutaredoxin"/>
    <property type="match status" value="1"/>
</dbReference>
<dbReference type="SUPFAM" id="SSF47616">
    <property type="entry name" value="GST C-terminal domain-like"/>
    <property type="match status" value="1"/>
</dbReference>
<dbReference type="InterPro" id="IPR050983">
    <property type="entry name" value="GST_Omega/HSP26"/>
</dbReference>
<dbReference type="EMBL" id="BMED01000001">
    <property type="protein sequence ID" value="GGC62095.1"/>
    <property type="molecule type" value="Genomic_DNA"/>
</dbReference>
<dbReference type="InterPro" id="IPR036249">
    <property type="entry name" value="Thioredoxin-like_sf"/>
</dbReference>
<evidence type="ECO:0000313" key="3">
    <source>
        <dbReference type="EMBL" id="GGC62095.1"/>
    </source>
</evidence>
<keyword evidence="4" id="KW-1185">Reference proteome</keyword>
<reference evidence="3" key="2">
    <citation type="submission" date="2020-09" db="EMBL/GenBank/DDBJ databases">
        <authorList>
            <person name="Sun Q."/>
            <person name="Zhou Y."/>
        </authorList>
    </citation>
    <scope>NUCLEOTIDE SEQUENCE</scope>
    <source>
        <strain evidence="3">CGMCC 1.10998</strain>
    </source>
</reference>
<dbReference type="RefSeq" id="WP_188564506.1">
    <property type="nucleotide sequence ID" value="NZ_BMED01000001.1"/>
</dbReference>
<dbReference type="Gene3D" id="1.20.1050.10">
    <property type="match status" value="1"/>
</dbReference>
<feature type="domain" description="GST N-terminal" evidence="1">
    <location>
        <begin position="2"/>
        <end position="81"/>
    </location>
</feature>
<dbReference type="Pfam" id="PF13410">
    <property type="entry name" value="GST_C_2"/>
    <property type="match status" value="1"/>
</dbReference>
<evidence type="ECO:0000259" key="1">
    <source>
        <dbReference type="PROSITE" id="PS50404"/>
    </source>
</evidence>
<evidence type="ECO:0000313" key="4">
    <source>
        <dbReference type="Proteomes" id="UP000637423"/>
    </source>
</evidence>
<dbReference type="AlphaFoldDB" id="A0A916U6Y2"/>
<dbReference type="InterPro" id="IPR004045">
    <property type="entry name" value="Glutathione_S-Trfase_N"/>
</dbReference>
<feature type="domain" description="GST C-terminal" evidence="2">
    <location>
        <begin position="85"/>
        <end position="207"/>
    </location>
</feature>
<dbReference type="InterPro" id="IPR010987">
    <property type="entry name" value="Glutathione-S-Trfase_C-like"/>
</dbReference>
<organism evidence="3 4">
    <name type="scientific">Undibacterium terreum</name>
    <dbReference type="NCBI Taxonomy" id="1224302"/>
    <lineage>
        <taxon>Bacteria</taxon>
        <taxon>Pseudomonadati</taxon>
        <taxon>Pseudomonadota</taxon>
        <taxon>Betaproteobacteria</taxon>
        <taxon>Burkholderiales</taxon>
        <taxon>Oxalobacteraceae</taxon>
        <taxon>Undibacterium</taxon>
    </lineage>
</organism>
<dbReference type="PROSITE" id="PS50404">
    <property type="entry name" value="GST_NTER"/>
    <property type="match status" value="1"/>
</dbReference>
<dbReference type="CDD" id="cd03196">
    <property type="entry name" value="GST_C_5"/>
    <property type="match status" value="1"/>
</dbReference>
<dbReference type="Pfam" id="PF13417">
    <property type="entry name" value="GST_N_3"/>
    <property type="match status" value="1"/>
</dbReference>
<dbReference type="CDD" id="cd03060">
    <property type="entry name" value="GST_N_Omega_like"/>
    <property type="match status" value="1"/>
</dbReference>
<name>A0A916U6Y2_9BURK</name>
<dbReference type="SFLD" id="SFLDG00358">
    <property type="entry name" value="Main_(cytGST)"/>
    <property type="match status" value="1"/>
</dbReference>
<sequence>MSLPILYSFRRCPYAMRARLALKYAAIPVELREVALRSKPAEMLAISPKATVPVLQLPGGEVIEQSLDIMRWALAQNDPEQWLPDDAQSSEVEQLIAINDAPFKAMLDRYKYAGRYPEHPAAHYRDNGIALQIAPLEERLLKTSYLTGERISLADMALFPFVRQFAHVDREWFDASSFQAVNAWMQRMLESELFNAVMHKFEPWQAGDEVLIF</sequence>
<dbReference type="PROSITE" id="PS51354">
    <property type="entry name" value="GLUTAREDOXIN_2"/>
    <property type="match status" value="1"/>
</dbReference>
<dbReference type="SUPFAM" id="SSF52833">
    <property type="entry name" value="Thioredoxin-like"/>
    <property type="match status" value="1"/>
</dbReference>
<evidence type="ECO:0000259" key="2">
    <source>
        <dbReference type="PROSITE" id="PS50405"/>
    </source>
</evidence>
<accession>A0A916U6Y2</accession>
<dbReference type="GO" id="GO:0005737">
    <property type="term" value="C:cytoplasm"/>
    <property type="evidence" value="ECO:0007669"/>
    <property type="project" value="TreeGrafter"/>
</dbReference>
<dbReference type="InterPro" id="IPR036282">
    <property type="entry name" value="Glutathione-S-Trfase_C_sf"/>
</dbReference>
<dbReference type="PANTHER" id="PTHR43968">
    <property type="match status" value="1"/>
</dbReference>
<gene>
    <name evidence="3" type="ORF">GCM10011396_06220</name>
</gene>
<dbReference type="PROSITE" id="PS50405">
    <property type="entry name" value="GST_CTER"/>
    <property type="match status" value="1"/>
</dbReference>
<proteinExistence type="predicted"/>
<reference evidence="3" key="1">
    <citation type="journal article" date="2014" name="Int. J. Syst. Evol. Microbiol.">
        <title>Complete genome sequence of Corynebacterium casei LMG S-19264T (=DSM 44701T), isolated from a smear-ripened cheese.</title>
        <authorList>
            <consortium name="US DOE Joint Genome Institute (JGI-PGF)"/>
            <person name="Walter F."/>
            <person name="Albersmeier A."/>
            <person name="Kalinowski J."/>
            <person name="Ruckert C."/>
        </authorList>
    </citation>
    <scope>NUCLEOTIDE SEQUENCE</scope>
    <source>
        <strain evidence="3">CGMCC 1.10998</strain>
    </source>
</reference>
<dbReference type="Proteomes" id="UP000637423">
    <property type="component" value="Unassembled WGS sequence"/>
</dbReference>